<proteinExistence type="inferred from homology"/>
<dbReference type="GO" id="GO:0004359">
    <property type="term" value="F:glutaminase activity"/>
    <property type="evidence" value="ECO:0007669"/>
    <property type="project" value="UniProtKB-EC"/>
</dbReference>
<keyword evidence="14" id="KW-1185">Reference proteome</keyword>
<dbReference type="RefSeq" id="WP_119305425.1">
    <property type="nucleotide sequence ID" value="NZ_AP014608.1"/>
</dbReference>
<evidence type="ECO:0000256" key="5">
    <source>
        <dbReference type="ARBA" id="ARBA00022962"/>
    </source>
</evidence>
<comment type="catalytic activity">
    <reaction evidence="9 10">
        <text>L-glutamine + H2O = L-glutamate + NH4(+)</text>
        <dbReference type="Rhea" id="RHEA:15889"/>
        <dbReference type="ChEBI" id="CHEBI:15377"/>
        <dbReference type="ChEBI" id="CHEBI:28938"/>
        <dbReference type="ChEBI" id="CHEBI:29985"/>
        <dbReference type="ChEBI" id="CHEBI:58359"/>
        <dbReference type="EC" id="3.5.1.2"/>
    </reaction>
</comment>
<accession>A0A224AIF3</accession>
<dbReference type="EC" id="3.5.1.2" evidence="10"/>
<evidence type="ECO:0000313" key="13">
    <source>
        <dbReference type="EMBL" id="BBA17143.1"/>
    </source>
</evidence>
<dbReference type="InterPro" id="IPR010139">
    <property type="entry name" value="Imidazole-glycPsynth_HisH"/>
</dbReference>
<reference evidence="13 14" key="1">
    <citation type="submission" date="2014-06" db="EMBL/GenBank/DDBJ databases">
        <title>Genome sequence of the intracellular symbiont Blattabacterium cuenoti, strain STAT from the wood feeding cockroach Salganea taiwanensis taiwanensis.</title>
        <authorList>
            <person name="Kinjo Y."/>
            <person name="Ohkuma M."/>
            <person name="Tokuda G."/>
        </authorList>
    </citation>
    <scope>NUCLEOTIDE SEQUENCE [LARGE SCALE GENOMIC DNA]</scope>
    <source>
        <strain evidence="13 14">STAT</strain>
    </source>
</reference>
<feature type="active site" evidence="10 11">
    <location>
        <position position="178"/>
    </location>
</feature>
<dbReference type="EMBL" id="AP014608">
    <property type="protein sequence ID" value="BBA17143.1"/>
    <property type="molecule type" value="Genomic_DNA"/>
</dbReference>
<dbReference type="OrthoDB" id="9807137at2"/>
<organism evidence="13 14">
    <name type="scientific">Blattabacterium cuenoti STAT</name>
    <dbReference type="NCBI Taxonomy" id="1457030"/>
    <lineage>
        <taxon>Bacteria</taxon>
        <taxon>Pseudomonadati</taxon>
        <taxon>Bacteroidota</taxon>
        <taxon>Flavobacteriia</taxon>
        <taxon>Flavobacteriales</taxon>
        <taxon>Blattabacteriaceae</taxon>
        <taxon>Blattabacterium</taxon>
    </lineage>
</organism>
<name>A0A224AIF3_9FLAO</name>
<evidence type="ECO:0000256" key="9">
    <source>
        <dbReference type="ARBA" id="ARBA00049534"/>
    </source>
</evidence>
<dbReference type="HAMAP" id="MF_00278">
    <property type="entry name" value="HisH"/>
    <property type="match status" value="1"/>
</dbReference>
<dbReference type="EC" id="4.3.2.10" evidence="10"/>
<sequence>MKTIIIKYPAGNVQSVLFSLERIGVKAMVTDSKESIQNAEKIILPGVGEANFAMKYLKEKNLDLLLSKLKQPVLGICLGMQLLCKFSEESSTPCIGIFDFFVKKFQSIDKNAKIPQIGWNTIQKLKGPLFENIPDGSYQYFVHSYYVPLGEYTTAKTEYIVTYSAALQKNNFYAVQFHPEKSSYVGHKILENFIRL</sequence>
<evidence type="ECO:0000256" key="2">
    <source>
        <dbReference type="ARBA" id="ARBA00011152"/>
    </source>
</evidence>
<dbReference type="GO" id="GO:0016829">
    <property type="term" value="F:lyase activity"/>
    <property type="evidence" value="ECO:0007669"/>
    <property type="project" value="UniProtKB-KW"/>
</dbReference>
<feature type="domain" description="Glutamine amidotransferase" evidence="12">
    <location>
        <begin position="12"/>
        <end position="194"/>
    </location>
</feature>
<evidence type="ECO:0000256" key="10">
    <source>
        <dbReference type="HAMAP-Rule" id="MF_00278"/>
    </source>
</evidence>
<comment type="subcellular location">
    <subcellularLocation>
        <location evidence="10">Cytoplasm</location>
    </subcellularLocation>
</comment>
<comment type="pathway">
    <text evidence="1 10">Amino-acid biosynthesis; L-histidine biosynthesis; L-histidine from 5-phospho-alpha-D-ribose 1-diphosphate: step 5/9.</text>
</comment>
<evidence type="ECO:0000256" key="11">
    <source>
        <dbReference type="PIRSR" id="PIRSR000495-1"/>
    </source>
</evidence>
<dbReference type="InterPro" id="IPR029062">
    <property type="entry name" value="Class_I_gatase-like"/>
</dbReference>
<keyword evidence="6 10" id="KW-0368">Histidine biosynthesis</keyword>
<protein>
    <recommendedName>
        <fullName evidence="10">Imidazole glycerol phosphate synthase subunit HisH</fullName>
        <ecNumber evidence="10">4.3.2.10</ecNumber>
    </recommendedName>
    <alternativeName>
        <fullName evidence="10">IGP synthase glutaminase subunit</fullName>
        <ecNumber evidence="10">3.5.1.2</ecNumber>
    </alternativeName>
    <alternativeName>
        <fullName evidence="10">IGP synthase subunit HisH</fullName>
    </alternativeName>
    <alternativeName>
        <fullName evidence="10">ImGP synthase subunit HisH</fullName>
        <shortName evidence="10">IGPS subunit HisH</shortName>
    </alternativeName>
</protein>
<dbReference type="GO" id="GO:0005737">
    <property type="term" value="C:cytoplasm"/>
    <property type="evidence" value="ECO:0007669"/>
    <property type="project" value="UniProtKB-SubCell"/>
</dbReference>
<dbReference type="PIRSF" id="PIRSF000495">
    <property type="entry name" value="Amidotransf_hisH"/>
    <property type="match status" value="1"/>
</dbReference>
<comment type="function">
    <text evidence="10">IGPS catalyzes the conversion of PRFAR and glutamine to IGP, AICAR and glutamate. The HisH subunit catalyzes the hydrolysis of glutamine to glutamate and ammonia as part of the synthesis of IGP and AICAR. The resulting ammonia molecule is channeled to the active site of HisF.</text>
</comment>
<evidence type="ECO:0000256" key="7">
    <source>
        <dbReference type="ARBA" id="ARBA00023239"/>
    </source>
</evidence>
<dbReference type="PROSITE" id="PS51273">
    <property type="entry name" value="GATASE_TYPE_1"/>
    <property type="match status" value="1"/>
</dbReference>
<dbReference type="GO" id="GO:0000107">
    <property type="term" value="F:imidazoleglycerol-phosphate synthase activity"/>
    <property type="evidence" value="ECO:0007669"/>
    <property type="project" value="UniProtKB-UniRule"/>
</dbReference>
<dbReference type="GO" id="GO:0000105">
    <property type="term" value="P:L-histidine biosynthetic process"/>
    <property type="evidence" value="ECO:0007669"/>
    <property type="project" value="UniProtKB-UniRule"/>
</dbReference>
<dbReference type="NCBIfam" id="TIGR01855">
    <property type="entry name" value="IMP_synth_hisH"/>
    <property type="match status" value="1"/>
</dbReference>
<evidence type="ECO:0000256" key="3">
    <source>
        <dbReference type="ARBA" id="ARBA00022605"/>
    </source>
</evidence>
<comment type="catalytic activity">
    <reaction evidence="8 10">
        <text>5-[(5-phospho-1-deoxy-D-ribulos-1-ylimino)methylamino]-1-(5-phospho-beta-D-ribosyl)imidazole-4-carboxamide + L-glutamine = D-erythro-1-(imidazol-4-yl)glycerol 3-phosphate + 5-amino-1-(5-phospho-beta-D-ribosyl)imidazole-4-carboxamide + L-glutamate + H(+)</text>
        <dbReference type="Rhea" id="RHEA:24793"/>
        <dbReference type="ChEBI" id="CHEBI:15378"/>
        <dbReference type="ChEBI" id="CHEBI:29985"/>
        <dbReference type="ChEBI" id="CHEBI:58278"/>
        <dbReference type="ChEBI" id="CHEBI:58359"/>
        <dbReference type="ChEBI" id="CHEBI:58475"/>
        <dbReference type="ChEBI" id="CHEBI:58525"/>
        <dbReference type="EC" id="4.3.2.10"/>
    </reaction>
</comment>
<evidence type="ECO:0000256" key="4">
    <source>
        <dbReference type="ARBA" id="ARBA00022801"/>
    </source>
</evidence>
<keyword evidence="3 10" id="KW-0028">Amino-acid biosynthesis</keyword>
<dbReference type="CDD" id="cd01748">
    <property type="entry name" value="GATase1_IGP_Synthase"/>
    <property type="match status" value="1"/>
</dbReference>
<comment type="subunit">
    <text evidence="2 10">Heterodimer of HisH and HisF.</text>
</comment>
<evidence type="ECO:0000313" key="14">
    <source>
        <dbReference type="Proteomes" id="UP000263619"/>
    </source>
</evidence>
<feature type="active site" evidence="10 11">
    <location>
        <position position="180"/>
    </location>
</feature>
<dbReference type="PANTHER" id="PTHR42701">
    <property type="entry name" value="IMIDAZOLE GLYCEROL PHOSPHATE SYNTHASE SUBUNIT HISH"/>
    <property type="match status" value="1"/>
</dbReference>
<dbReference type="PANTHER" id="PTHR42701:SF1">
    <property type="entry name" value="IMIDAZOLE GLYCEROL PHOSPHATE SYNTHASE SUBUNIT HISH"/>
    <property type="match status" value="1"/>
</dbReference>
<dbReference type="Proteomes" id="UP000263619">
    <property type="component" value="Chromosome"/>
</dbReference>
<dbReference type="UniPathway" id="UPA00031">
    <property type="reaction ID" value="UER00010"/>
</dbReference>
<keyword evidence="7 10" id="KW-0456">Lyase</keyword>
<dbReference type="Pfam" id="PF00117">
    <property type="entry name" value="GATase"/>
    <property type="match status" value="1"/>
</dbReference>
<evidence type="ECO:0000256" key="1">
    <source>
        <dbReference type="ARBA" id="ARBA00005091"/>
    </source>
</evidence>
<evidence type="ECO:0000259" key="12">
    <source>
        <dbReference type="Pfam" id="PF00117"/>
    </source>
</evidence>
<keyword evidence="5 10" id="KW-0315">Glutamine amidotransferase</keyword>
<evidence type="ECO:0000256" key="6">
    <source>
        <dbReference type="ARBA" id="ARBA00023102"/>
    </source>
</evidence>
<dbReference type="SUPFAM" id="SSF52317">
    <property type="entry name" value="Class I glutamine amidotransferase-like"/>
    <property type="match status" value="1"/>
</dbReference>
<dbReference type="Gene3D" id="3.40.50.880">
    <property type="match status" value="1"/>
</dbReference>
<dbReference type="InterPro" id="IPR017926">
    <property type="entry name" value="GATASE"/>
</dbReference>
<feature type="active site" description="Nucleophile" evidence="10 11">
    <location>
        <position position="77"/>
    </location>
</feature>
<gene>
    <name evidence="10 13" type="primary">hisH</name>
    <name evidence="13" type="ORF">STAT_207</name>
</gene>
<keyword evidence="4 10" id="KW-0378">Hydrolase</keyword>
<evidence type="ECO:0000256" key="8">
    <source>
        <dbReference type="ARBA" id="ARBA00047838"/>
    </source>
</evidence>
<keyword evidence="10" id="KW-0963">Cytoplasm</keyword>
<dbReference type="AlphaFoldDB" id="A0A224AIF3"/>